<evidence type="ECO:0000256" key="2">
    <source>
        <dbReference type="ARBA" id="ARBA00022448"/>
    </source>
</evidence>
<proteinExistence type="inferred from homology"/>
<keyword evidence="4 6" id="KW-0067">ATP-binding</keyword>
<dbReference type="InterPro" id="IPR003593">
    <property type="entry name" value="AAA+_ATPase"/>
</dbReference>
<feature type="domain" description="ABC transporter" evidence="5">
    <location>
        <begin position="1"/>
        <end position="209"/>
    </location>
</feature>
<dbReference type="OrthoDB" id="87732at2157"/>
<dbReference type="EMBL" id="CP029289">
    <property type="protein sequence ID" value="AWR95885.1"/>
    <property type="molecule type" value="Genomic_DNA"/>
</dbReference>
<dbReference type="Pfam" id="PF00005">
    <property type="entry name" value="ABC_tran"/>
    <property type="match status" value="1"/>
</dbReference>
<evidence type="ECO:0000313" key="7">
    <source>
        <dbReference type="Proteomes" id="UP000248044"/>
    </source>
</evidence>
<dbReference type="PANTHER" id="PTHR42711:SF5">
    <property type="entry name" value="ABC TRANSPORTER ATP-BINDING PROTEIN NATA"/>
    <property type="match status" value="1"/>
</dbReference>
<dbReference type="GO" id="GO:0005524">
    <property type="term" value="F:ATP binding"/>
    <property type="evidence" value="ECO:0007669"/>
    <property type="project" value="UniProtKB-KW"/>
</dbReference>
<dbReference type="InterPro" id="IPR003439">
    <property type="entry name" value="ABC_transporter-like_ATP-bd"/>
</dbReference>
<dbReference type="KEGG" id="abri:DFR85_02235"/>
<sequence>MTVRENEIVSILGPNGAGKTTLLKQIYGELEPDKGEIRILDKRPTDVKVKKKIGTLPQEVRPFTQLTVYDNLFYIGRIKGVNKKTLEERIEELLRKLDLEHVKMKIARDLSGGMKRKLLLAMALVNNPQLLVLDEPTTGLDPEGRRKIWDLLLDMKRNGKSILLTTHYLDEAEKLSNRIYFLNKKVIFSGTPLEIKAKFTEWYEVIDYTNNKVYKVGGDKVKDIVMSIKGKFEVKTPSLEDIYLQIFQSE</sequence>
<organism evidence="6 7">
    <name type="scientific">Acidianus brierleyi</name>
    <dbReference type="NCBI Taxonomy" id="41673"/>
    <lineage>
        <taxon>Archaea</taxon>
        <taxon>Thermoproteota</taxon>
        <taxon>Thermoprotei</taxon>
        <taxon>Sulfolobales</taxon>
        <taxon>Sulfolobaceae</taxon>
        <taxon>Acidianus</taxon>
    </lineage>
</organism>
<keyword evidence="2" id="KW-0813">Transport</keyword>
<dbReference type="GO" id="GO:0016887">
    <property type="term" value="F:ATP hydrolysis activity"/>
    <property type="evidence" value="ECO:0007669"/>
    <property type="project" value="InterPro"/>
</dbReference>
<dbReference type="SMART" id="SM00382">
    <property type="entry name" value="AAA"/>
    <property type="match status" value="1"/>
</dbReference>
<keyword evidence="3" id="KW-0547">Nucleotide-binding</keyword>
<evidence type="ECO:0000256" key="4">
    <source>
        <dbReference type="ARBA" id="ARBA00022840"/>
    </source>
</evidence>
<dbReference type="InterPro" id="IPR017871">
    <property type="entry name" value="ABC_transporter-like_CS"/>
</dbReference>
<dbReference type="InterPro" id="IPR050763">
    <property type="entry name" value="ABC_transporter_ATP-binding"/>
</dbReference>
<gene>
    <name evidence="6" type="ORF">DFR85_02235</name>
</gene>
<dbReference type="PROSITE" id="PS00211">
    <property type="entry name" value="ABC_TRANSPORTER_1"/>
    <property type="match status" value="1"/>
</dbReference>
<evidence type="ECO:0000256" key="3">
    <source>
        <dbReference type="ARBA" id="ARBA00022741"/>
    </source>
</evidence>
<evidence type="ECO:0000313" key="6">
    <source>
        <dbReference type="EMBL" id="AWR95885.1"/>
    </source>
</evidence>
<comment type="similarity">
    <text evidence="1">Belongs to the ABC transporter superfamily.</text>
</comment>
<reference evidence="6 7" key="1">
    <citation type="submission" date="2018-05" db="EMBL/GenBank/DDBJ databases">
        <title>Complete Genome Sequences of Extremely Thermoacidophilic, Metal-Mobilizing Type-Strain Members of the Archaeal Family Sulfolobaceae: Acidianus brierleyi DSM-1651T, Acidianus sulfidivorans DSM-18786T, Metallosphaera hakonensis DSM-7519T, and Metallosphaera prunae DSM-10039T.</title>
        <authorList>
            <person name="Counts J.A."/>
            <person name="Kelly R.M."/>
        </authorList>
    </citation>
    <scope>NUCLEOTIDE SEQUENCE [LARGE SCALE GENOMIC DNA]</scope>
    <source>
        <strain evidence="6 7">DSM 1651</strain>
    </source>
</reference>
<dbReference type="SUPFAM" id="SSF52540">
    <property type="entry name" value="P-loop containing nucleoside triphosphate hydrolases"/>
    <property type="match status" value="1"/>
</dbReference>
<dbReference type="PANTHER" id="PTHR42711">
    <property type="entry name" value="ABC TRANSPORTER ATP-BINDING PROTEIN"/>
    <property type="match status" value="1"/>
</dbReference>
<dbReference type="Proteomes" id="UP000248044">
    <property type="component" value="Chromosome"/>
</dbReference>
<protein>
    <submittedName>
        <fullName evidence="6">ABC transporter ATP-binding protein</fullName>
    </submittedName>
</protein>
<name>A0A2U9IIT7_9CREN</name>
<keyword evidence="7" id="KW-1185">Reference proteome</keyword>
<dbReference type="AlphaFoldDB" id="A0A2U9IIT7"/>
<evidence type="ECO:0000259" key="5">
    <source>
        <dbReference type="PROSITE" id="PS50893"/>
    </source>
</evidence>
<dbReference type="Gene3D" id="3.40.50.300">
    <property type="entry name" value="P-loop containing nucleotide triphosphate hydrolases"/>
    <property type="match status" value="1"/>
</dbReference>
<dbReference type="InterPro" id="IPR027417">
    <property type="entry name" value="P-loop_NTPase"/>
</dbReference>
<evidence type="ECO:0000256" key="1">
    <source>
        <dbReference type="ARBA" id="ARBA00005417"/>
    </source>
</evidence>
<dbReference type="PROSITE" id="PS50893">
    <property type="entry name" value="ABC_TRANSPORTER_2"/>
    <property type="match status" value="1"/>
</dbReference>
<accession>A0A2U9IIT7</accession>
<dbReference type="CDD" id="cd03263">
    <property type="entry name" value="ABC_subfamily_A"/>
    <property type="match status" value="1"/>
</dbReference>